<sequence length="38" mass="4203">MRQDEPRKGLTIAAILMALLVAALIVGVMFFLLKNTPF</sequence>
<evidence type="ECO:0000256" key="1">
    <source>
        <dbReference type="SAM" id="Phobius"/>
    </source>
</evidence>
<dbReference type="AlphaFoldDB" id="A0A256GA05"/>
<proteinExistence type="predicted"/>
<keyword evidence="3" id="KW-1185">Reference proteome</keyword>
<accession>A0A256GA05</accession>
<dbReference type="EMBL" id="NNRM01000037">
    <property type="protein sequence ID" value="OYR23955.1"/>
    <property type="molecule type" value="Genomic_DNA"/>
</dbReference>
<organism evidence="2 3">
    <name type="scientific">Brucella pseudogrignonensis</name>
    <dbReference type="NCBI Taxonomy" id="419475"/>
    <lineage>
        <taxon>Bacteria</taxon>
        <taxon>Pseudomonadati</taxon>
        <taxon>Pseudomonadota</taxon>
        <taxon>Alphaproteobacteria</taxon>
        <taxon>Hyphomicrobiales</taxon>
        <taxon>Brucellaceae</taxon>
        <taxon>Brucella/Ochrobactrum group</taxon>
        <taxon>Brucella</taxon>
    </lineage>
</organism>
<name>A0A256GA05_9HYPH</name>
<dbReference type="Proteomes" id="UP000216188">
    <property type="component" value="Unassembled WGS sequence"/>
</dbReference>
<evidence type="ECO:0000313" key="3">
    <source>
        <dbReference type="Proteomes" id="UP000216188"/>
    </source>
</evidence>
<keyword evidence="1" id="KW-0812">Transmembrane</keyword>
<evidence type="ECO:0000313" key="2">
    <source>
        <dbReference type="EMBL" id="OYR23955.1"/>
    </source>
</evidence>
<gene>
    <name evidence="2" type="ORF">CEV34_3288</name>
</gene>
<comment type="caution">
    <text evidence="2">The sequence shown here is derived from an EMBL/GenBank/DDBJ whole genome shotgun (WGS) entry which is preliminary data.</text>
</comment>
<reference evidence="2 3" key="1">
    <citation type="submission" date="2017-07" db="EMBL/GenBank/DDBJ databases">
        <title>Phylogenetic study on the rhizospheric bacterium Ochrobactrum sp. A44.</title>
        <authorList>
            <person name="Krzyzanowska D.M."/>
            <person name="Ossowicki A."/>
            <person name="Rajewska M."/>
            <person name="Maciag T."/>
            <person name="Kaczynski Z."/>
            <person name="Czerwicka M."/>
            <person name="Jafra S."/>
        </authorList>
    </citation>
    <scope>NUCLEOTIDE SEQUENCE [LARGE SCALE GENOMIC DNA]</scope>
    <source>
        <strain evidence="2 3">CCUG 30717</strain>
    </source>
</reference>
<feature type="transmembrane region" description="Helical" evidence="1">
    <location>
        <begin position="12"/>
        <end position="33"/>
    </location>
</feature>
<keyword evidence="1" id="KW-1133">Transmembrane helix</keyword>
<keyword evidence="1" id="KW-0472">Membrane</keyword>
<protein>
    <submittedName>
        <fullName evidence="2">Putative membrane protein</fullName>
    </submittedName>
</protein>